<protein>
    <submittedName>
        <fullName evidence="1">Uncharacterized protein</fullName>
    </submittedName>
</protein>
<sequence>MQHFLFNRLLGQNFTGFHCIEIPISPNLFFSIHCHQLFPCLFLCNQFDFASPLFHIFSDGAFLPPSVCFHIWRKLLFLLVNNGCNQILEAIFTAISVFDCLVLVRFLYISSLINCYLLEIHYRRTLTRFRWIPRPKGCRGFDSLRSSNFNYQFFFGYQMTYIMFSCNL</sequence>
<accession>A0AA35VEC8</accession>
<dbReference type="EMBL" id="OX465086">
    <property type="protein sequence ID" value="CAI9261262.1"/>
    <property type="molecule type" value="Genomic_DNA"/>
</dbReference>
<evidence type="ECO:0000313" key="1">
    <source>
        <dbReference type="EMBL" id="CAI9261262.1"/>
    </source>
</evidence>
<name>A0AA35VEC8_LACSI</name>
<gene>
    <name evidence="1" type="ORF">LSALG_LOCUS2053</name>
</gene>
<reference evidence="1" key="1">
    <citation type="submission" date="2023-04" db="EMBL/GenBank/DDBJ databases">
        <authorList>
            <person name="Vijverberg K."/>
            <person name="Xiong W."/>
            <person name="Schranz E."/>
        </authorList>
    </citation>
    <scope>NUCLEOTIDE SEQUENCE</scope>
</reference>
<keyword evidence="2" id="KW-1185">Reference proteome</keyword>
<dbReference type="Proteomes" id="UP001177003">
    <property type="component" value="Chromosome 0"/>
</dbReference>
<organism evidence="1 2">
    <name type="scientific">Lactuca saligna</name>
    <name type="common">Willowleaf lettuce</name>
    <dbReference type="NCBI Taxonomy" id="75948"/>
    <lineage>
        <taxon>Eukaryota</taxon>
        <taxon>Viridiplantae</taxon>
        <taxon>Streptophyta</taxon>
        <taxon>Embryophyta</taxon>
        <taxon>Tracheophyta</taxon>
        <taxon>Spermatophyta</taxon>
        <taxon>Magnoliopsida</taxon>
        <taxon>eudicotyledons</taxon>
        <taxon>Gunneridae</taxon>
        <taxon>Pentapetalae</taxon>
        <taxon>asterids</taxon>
        <taxon>campanulids</taxon>
        <taxon>Asterales</taxon>
        <taxon>Asteraceae</taxon>
        <taxon>Cichorioideae</taxon>
        <taxon>Cichorieae</taxon>
        <taxon>Lactucinae</taxon>
        <taxon>Lactuca</taxon>
    </lineage>
</organism>
<evidence type="ECO:0000313" key="2">
    <source>
        <dbReference type="Proteomes" id="UP001177003"/>
    </source>
</evidence>
<dbReference type="AlphaFoldDB" id="A0AA35VEC8"/>
<proteinExistence type="predicted"/>